<gene>
    <name evidence="1" type="ORF">BRO54_3317</name>
</gene>
<protein>
    <submittedName>
        <fullName evidence="1">Uncharacterized protein</fullName>
    </submittedName>
</protein>
<reference evidence="2" key="2">
    <citation type="submission" date="2017-01" db="EMBL/GenBank/DDBJ databases">
        <title>Genome sequencing and annotation of Geobacillus sp. 1017, a Hydrocarbon-Oxidizing Thermophilic Bacterium Isolated from a Heavy Oil Reservoir (China).</title>
        <authorList>
            <person name="Kadnikov V.V."/>
            <person name="Mardanov A.V."/>
            <person name="Poltaraus A.B."/>
            <person name="Sokolova D.S."/>
            <person name="Semenova E.M."/>
            <person name="Ravin N.V."/>
            <person name="Tourova T.P."/>
            <person name="Nazina T.N."/>
        </authorList>
    </citation>
    <scope>NUCLEOTIDE SEQUENCE [LARGE SCALE GENOMIC DNA]</scope>
    <source>
        <strain evidence="2">1017</strain>
    </source>
</reference>
<accession>A0A1Q5SNF2</accession>
<sequence length="41" mass="4479">MQLIEAIQNSVQECFHMGHPFPALIDGDSSPFSKAFSALLT</sequence>
<dbReference type="Proteomes" id="UP000186030">
    <property type="component" value="Unassembled WGS sequence"/>
</dbReference>
<evidence type="ECO:0000313" key="2">
    <source>
        <dbReference type="Proteomes" id="UP000186030"/>
    </source>
</evidence>
<reference evidence="1 2" key="1">
    <citation type="submission" date="2016-11" db="EMBL/GenBank/DDBJ databases">
        <authorList>
            <person name="Kadnikov V."/>
            <person name="Nazina T."/>
        </authorList>
    </citation>
    <scope>NUCLEOTIDE SEQUENCE [LARGE SCALE GENOMIC DNA]</scope>
    <source>
        <strain evidence="1 2">1017</strain>
    </source>
</reference>
<comment type="caution">
    <text evidence="1">The sequence shown here is derived from an EMBL/GenBank/DDBJ whole genome shotgun (WGS) entry which is preliminary data.</text>
</comment>
<dbReference type="EMBL" id="MQMG01000056">
    <property type="protein sequence ID" value="OKO89456.1"/>
    <property type="molecule type" value="Genomic_DNA"/>
</dbReference>
<proteinExistence type="predicted"/>
<dbReference type="AlphaFoldDB" id="A0A1Q5SNF2"/>
<evidence type="ECO:0000313" key="1">
    <source>
        <dbReference type="EMBL" id="OKO89456.1"/>
    </source>
</evidence>
<organism evidence="1 2">
    <name type="scientific">Geobacillus proteiniphilus</name>
    <dbReference type="NCBI Taxonomy" id="860353"/>
    <lineage>
        <taxon>Bacteria</taxon>
        <taxon>Bacillati</taxon>
        <taxon>Bacillota</taxon>
        <taxon>Bacilli</taxon>
        <taxon>Bacillales</taxon>
        <taxon>Anoxybacillaceae</taxon>
        <taxon>Geobacillus</taxon>
    </lineage>
</organism>
<name>A0A1Q5SNF2_9BACL</name>